<keyword evidence="4" id="KW-1185">Reference proteome</keyword>
<dbReference type="NCBIfam" id="TIGR03696">
    <property type="entry name" value="Rhs_assc_core"/>
    <property type="match status" value="1"/>
</dbReference>
<dbReference type="Pfam" id="PF25023">
    <property type="entry name" value="TEN_YD-shell"/>
    <property type="match status" value="1"/>
</dbReference>
<reference evidence="3 4" key="1">
    <citation type="submission" date="2023-07" db="EMBL/GenBank/DDBJ databases">
        <title>Identification of four novel Pseudomonas species associated with bacterial leaf spot of cucurbits.</title>
        <authorList>
            <person name="Fullem K.R."/>
        </authorList>
    </citation>
    <scope>NUCLEOTIDE SEQUENCE [LARGE SCALE GENOMIC DNA]</scope>
    <source>
        <strain evidence="3 4">K18</strain>
    </source>
</reference>
<dbReference type="InterPro" id="IPR022385">
    <property type="entry name" value="Rhs_assc_core"/>
</dbReference>
<proteinExistence type="predicted"/>
<evidence type="ECO:0000259" key="2">
    <source>
        <dbReference type="Pfam" id="PF25023"/>
    </source>
</evidence>
<name>A0ABT9BV80_9PSED</name>
<comment type="caution">
    <text evidence="3">The sequence shown here is derived from an EMBL/GenBank/DDBJ whole genome shotgun (WGS) entry which is preliminary data.</text>
</comment>
<organism evidence="3 4">
    <name type="scientific">Pseudomonas citrulli</name>
    <dbReference type="NCBI Taxonomy" id="3064347"/>
    <lineage>
        <taxon>Bacteria</taxon>
        <taxon>Pseudomonadati</taxon>
        <taxon>Pseudomonadota</taxon>
        <taxon>Gammaproteobacteria</taxon>
        <taxon>Pseudomonadales</taxon>
        <taxon>Pseudomonadaceae</taxon>
        <taxon>Pseudomonas</taxon>
    </lineage>
</organism>
<dbReference type="RefSeq" id="WP_304552631.1">
    <property type="nucleotide sequence ID" value="NZ_JAUQOP010000005.1"/>
</dbReference>
<dbReference type="EMBL" id="JAUQOP010000005">
    <property type="protein sequence ID" value="MDO7896437.1"/>
    <property type="molecule type" value="Genomic_DNA"/>
</dbReference>
<dbReference type="Gene3D" id="2.180.10.10">
    <property type="entry name" value="RHS repeat-associated core"/>
    <property type="match status" value="1"/>
</dbReference>
<keyword evidence="1" id="KW-0677">Repeat</keyword>
<accession>A0ABT9BV80</accession>
<evidence type="ECO:0000313" key="4">
    <source>
        <dbReference type="Proteomes" id="UP001228019"/>
    </source>
</evidence>
<feature type="domain" description="Teneurin-like YD-shell" evidence="2">
    <location>
        <begin position="7"/>
        <end position="146"/>
    </location>
</feature>
<protein>
    <submittedName>
        <fullName evidence="3">RHS repeat-associated core domain-containing protein</fullName>
    </submittedName>
</protein>
<evidence type="ECO:0000256" key="1">
    <source>
        <dbReference type="ARBA" id="ARBA00022737"/>
    </source>
</evidence>
<dbReference type="Proteomes" id="UP001228019">
    <property type="component" value="Unassembled WGS sequence"/>
</dbReference>
<dbReference type="InterPro" id="IPR056823">
    <property type="entry name" value="TEN-like_YD-shell"/>
</dbReference>
<evidence type="ECO:0000313" key="3">
    <source>
        <dbReference type="EMBL" id="MDO7896437.1"/>
    </source>
</evidence>
<dbReference type="SUPFAM" id="SSF56399">
    <property type="entry name" value="ADP-ribosylation"/>
    <property type="match status" value="1"/>
</dbReference>
<gene>
    <name evidence="3" type="ORF">Q6A48_05990</name>
</gene>
<sequence length="350" mass="38413">MPSTRTLLIQYRYDPLDRVVSCTPATLPSHQRFYLKDRLATEIQGAIQRSIFQQEDQLLAQQQHLDGVVETTLLATDQQRSVLHALDAARPHRLVYTPYGHRLPESGMLSLLGFNGERPDPVTGHYLLGNGYRAFNPVLMRFNSPDRLSPFGEGGLNAYAYCVGDPVNRKDPTGHIPLLAKLMGASDFFRPPAKTATVGVATSVTEVKPGFFGAVLETMRQSLVKNPKGPLASMSAPRAHIDEIVIKMQDPPPFVKSLKAVNENLASHGDDSLSMEQAREYGKLAREVNQGEISNTGAHVSSGALWFQKFMQEGTPVSFVGLFFNGVIAPFSSGSLDHSLRVTGKALRRS</sequence>